<name>A0ABW0FF06_9MICO</name>
<dbReference type="RefSeq" id="WP_343925806.1">
    <property type="nucleotide sequence ID" value="NZ_BAAAIR010000047.1"/>
</dbReference>
<keyword evidence="3" id="KW-1185">Reference proteome</keyword>
<protein>
    <recommendedName>
        <fullName evidence="4">Competence protein CoiA-like protein</fullName>
    </recommendedName>
</protein>
<reference evidence="3" key="1">
    <citation type="journal article" date="2019" name="Int. J. Syst. Evol. Microbiol.">
        <title>The Global Catalogue of Microorganisms (GCM) 10K type strain sequencing project: providing services to taxonomists for standard genome sequencing and annotation.</title>
        <authorList>
            <consortium name="The Broad Institute Genomics Platform"/>
            <consortium name="The Broad Institute Genome Sequencing Center for Infectious Disease"/>
            <person name="Wu L."/>
            <person name="Ma J."/>
        </authorList>
    </citation>
    <scope>NUCLEOTIDE SEQUENCE [LARGE SCALE GENOMIC DNA]</scope>
    <source>
        <strain evidence="3">CGMCC 1.16455</strain>
    </source>
</reference>
<evidence type="ECO:0000256" key="1">
    <source>
        <dbReference type="SAM" id="MobiDB-lite"/>
    </source>
</evidence>
<evidence type="ECO:0008006" key="4">
    <source>
        <dbReference type="Google" id="ProtNLM"/>
    </source>
</evidence>
<gene>
    <name evidence="2" type="ORF">ACFPK8_06500</name>
</gene>
<sequence length="398" mass="44928">MAQRRENHSGQSHKSGGTGKSSKTKKQFFRVQGERDVLWIRNSSDWARVHRTGVHLVCPDRGCAQRLVAHQNAYGTRYLSNHKDSTGCNHFVPAGGGGRMTDEHLWLQGKLREICIELGYDAELEVDVAGARVDLRVESAPFPFAFEVQRVSTDFTARRQAREQNGMRTLWLLPESDRQKNTAKGKRKRDPLFSEPSVRLGYRDGPSADAKVLTVDQLRSDVWQGDGSTEVHLIAGVTVGKLGHDKLSFRSSRLPLQAFLQQVLDGSREWYPQRAIQGANGGTWAGWLLGDDVKKYKAEVVAVREMRERREEAARAAAEEAAREKADREREARERQAAAARAEDDEARARCEREQREPMAPRDISGPREATDPALPPEPVRSNSRKPWWRRLLGFFVG</sequence>
<feature type="region of interest" description="Disordered" evidence="1">
    <location>
        <begin position="1"/>
        <end position="26"/>
    </location>
</feature>
<dbReference type="EMBL" id="JBHSLN010000019">
    <property type="protein sequence ID" value="MFC5297156.1"/>
    <property type="molecule type" value="Genomic_DNA"/>
</dbReference>
<evidence type="ECO:0000313" key="3">
    <source>
        <dbReference type="Proteomes" id="UP001595937"/>
    </source>
</evidence>
<evidence type="ECO:0000313" key="2">
    <source>
        <dbReference type="EMBL" id="MFC5297156.1"/>
    </source>
</evidence>
<feature type="region of interest" description="Disordered" evidence="1">
    <location>
        <begin position="318"/>
        <end position="384"/>
    </location>
</feature>
<organism evidence="2 3">
    <name type="scientific">Brachybacterium tyrofermentans</name>
    <dbReference type="NCBI Taxonomy" id="47848"/>
    <lineage>
        <taxon>Bacteria</taxon>
        <taxon>Bacillati</taxon>
        <taxon>Actinomycetota</taxon>
        <taxon>Actinomycetes</taxon>
        <taxon>Micrococcales</taxon>
        <taxon>Dermabacteraceae</taxon>
        <taxon>Brachybacterium</taxon>
    </lineage>
</organism>
<accession>A0ABW0FF06</accession>
<feature type="compositionally biased region" description="Basic and acidic residues" evidence="1">
    <location>
        <begin position="347"/>
        <end position="371"/>
    </location>
</feature>
<comment type="caution">
    <text evidence="2">The sequence shown here is derived from an EMBL/GenBank/DDBJ whole genome shotgun (WGS) entry which is preliminary data.</text>
</comment>
<proteinExistence type="predicted"/>
<dbReference type="Proteomes" id="UP001595937">
    <property type="component" value="Unassembled WGS sequence"/>
</dbReference>
<feature type="compositionally biased region" description="Basic and acidic residues" evidence="1">
    <location>
        <begin position="318"/>
        <end position="336"/>
    </location>
</feature>
<dbReference type="GeneID" id="303298711"/>